<dbReference type="EMBL" id="LT629776">
    <property type="protein sequence ID" value="SDS03738.1"/>
    <property type="molecule type" value="Genomic_DNA"/>
</dbReference>
<keyword evidence="2 4" id="KW-0378">Hydrolase</keyword>
<protein>
    <submittedName>
        <fullName evidence="4">Putative hydrolase of the HAD superfamily</fullName>
    </submittedName>
</protein>
<dbReference type="NCBIfam" id="TIGR01549">
    <property type="entry name" value="HAD-SF-IA-v1"/>
    <property type="match status" value="1"/>
</dbReference>
<dbReference type="InterPro" id="IPR023214">
    <property type="entry name" value="HAD_sf"/>
</dbReference>
<dbReference type="Gene3D" id="3.40.50.1000">
    <property type="entry name" value="HAD superfamily/HAD-like"/>
    <property type="match status" value="1"/>
</dbReference>
<evidence type="ECO:0000313" key="4">
    <source>
        <dbReference type="EMBL" id="SDS03738.1"/>
    </source>
</evidence>
<proteinExistence type="predicted"/>
<reference evidence="4 5" key="1">
    <citation type="submission" date="2016-10" db="EMBL/GenBank/DDBJ databases">
        <authorList>
            <person name="de Groot N.N."/>
        </authorList>
    </citation>
    <scope>NUCLEOTIDE SEQUENCE [LARGE SCALE GENOMIC DNA]</scope>
    <source>
        <strain evidence="4 5">DSM 22126</strain>
    </source>
</reference>
<dbReference type="Gene3D" id="1.10.150.400">
    <property type="match status" value="1"/>
</dbReference>
<comment type="cofactor">
    <cofactor evidence="1">
        <name>Mg(2+)</name>
        <dbReference type="ChEBI" id="CHEBI:18420"/>
    </cofactor>
</comment>
<dbReference type="SUPFAM" id="SSF56784">
    <property type="entry name" value="HAD-like"/>
    <property type="match status" value="1"/>
</dbReference>
<dbReference type="Proteomes" id="UP000185663">
    <property type="component" value="Chromosome I"/>
</dbReference>
<evidence type="ECO:0000313" key="5">
    <source>
        <dbReference type="Proteomes" id="UP000185663"/>
    </source>
</evidence>
<dbReference type="RefSeq" id="WP_083371569.1">
    <property type="nucleotide sequence ID" value="NZ_LT629776.1"/>
</dbReference>
<dbReference type="InterPro" id="IPR036412">
    <property type="entry name" value="HAD-like_sf"/>
</dbReference>
<dbReference type="SFLD" id="SFLDS00003">
    <property type="entry name" value="Haloacid_Dehalogenase"/>
    <property type="match status" value="1"/>
</dbReference>
<name>A0A1H1NXM8_9CELL</name>
<sequence length="243" mass="25485">MTREQASTALPGTDDVRAVSFDIWLTLVRSNPDFKRARAAAFHEVLGLTGPVDDFAATLREADRRTDRECERTGVDLDVRHRVGAALVAAGRSDVVDAPTVRRLLEAQDALVEAHPPRAMHPGLAEGLAALSARVPLAVTSNTGMIPGVTMRRVLARLGLLDPFVVTTFSDEVGRAKPDPAIFRATVDALGVPASTVLHVGDNPEADVAGATAAGLVPCLVDSPESVHAVVQNLVAARAEGAA</sequence>
<evidence type="ECO:0000256" key="2">
    <source>
        <dbReference type="ARBA" id="ARBA00022801"/>
    </source>
</evidence>
<dbReference type="SFLD" id="SFLDG01129">
    <property type="entry name" value="C1.5:_HAD__Beta-PGM__Phosphata"/>
    <property type="match status" value="1"/>
</dbReference>
<dbReference type="AlphaFoldDB" id="A0A1H1NXM8"/>
<keyword evidence="3" id="KW-0460">Magnesium</keyword>
<dbReference type="InterPro" id="IPR006439">
    <property type="entry name" value="HAD-SF_hydro_IA"/>
</dbReference>
<keyword evidence="5" id="KW-1185">Reference proteome</keyword>
<dbReference type="GO" id="GO:0016787">
    <property type="term" value="F:hydrolase activity"/>
    <property type="evidence" value="ECO:0007669"/>
    <property type="project" value="UniProtKB-KW"/>
</dbReference>
<dbReference type="Pfam" id="PF00702">
    <property type="entry name" value="Hydrolase"/>
    <property type="match status" value="1"/>
</dbReference>
<evidence type="ECO:0000256" key="3">
    <source>
        <dbReference type="ARBA" id="ARBA00022842"/>
    </source>
</evidence>
<dbReference type="OrthoDB" id="3362560at2"/>
<accession>A0A1H1NXM8</accession>
<dbReference type="InterPro" id="IPR051400">
    <property type="entry name" value="HAD-like_hydrolase"/>
</dbReference>
<dbReference type="STRING" id="545619.SAMN04489860_0649"/>
<evidence type="ECO:0000256" key="1">
    <source>
        <dbReference type="ARBA" id="ARBA00001946"/>
    </source>
</evidence>
<organism evidence="4 5">
    <name type="scientific">Paraoerskovia marina</name>
    <dbReference type="NCBI Taxonomy" id="545619"/>
    <lineage>
        <taxon>Bacteria</taxon>
        <taxon>Bacillati</taxon>
        <taxon>Actinomycetota</taxon>
        <taxon>Actinomycetes</taxon>
        <taxon>Micrococcales</taxon>
        <taxon>Cellulomonadaceae</taxon>
        <taxon>Paraoerskovia</taxon>
    </lineage>
</organism>
<dbReference type="PANTHER" id="PTHR46470">
    <property type="entry name" value="N-ACYLNEURAMINATE-9-PHOSPHATASE"/>
    <property type="match status" value="1"/>
</dbReference>
<dbReference type="GO" id="GO:0044281">
    <property type="term" value="P:small molecule metabolic process"/>
    <property type="evidence" value="ECO:0007669"/>
    <property type="project" value="UniProtKB-ARBA"/>
</dbReference>
<gene>
    <name evidence="4" type="ORF">SAMN04489860_0649</name>
</gene>
<dbReference type="PRINTS" id="PR00413">
    <property type="entry name" value="HADHALOGNASE"/>
</dbReference>
<dbReference type="eggNOG" id="COG1011">
    <property type="taxonomic scope" value="Bacteria"/>
</dbReference>